<gene>
    <name evidence="1" type="ORF">NDU88_011030</name>
</gene>
<dbReference type="AlphaFoldDB" id="A0AAV7RZY8"/>
<comment type="caution">
    <text evidence="1">The sequence shown here is derived from an EMBL/GenBank/DDBJ whole genome shotgun (WGS) entry which is preliminary data.</text>
</comment>
<dbReference type="Proteomes" id="UP001066276">
    <property type="component" value="Chromosome 5"/>
</dbReference>
<reference evidence="1" key="1">
    <citation type="journal article" date="2022" name="bioRxiv">
        <title>Sequencing and chromosome-scale assembly of the giantPleurodeles waltlgenome.</title>
        <authorList>
            <person name="Brown T."/>
            <person name="Elewa A."/>
            <person name="Iarovenko S."/>
            <person name="Subramanian E."/>
            <person name="Araus A.J."/>
            <person name="Petzold A."/>
            <person name="Susuki M."/>
            <person name="Suzuki K.-i.T."/>
            <person name="Hayashi T."/>
            <person name="Toyoda A."/>
            <person name="Oliveira C."/>
            <person name="Osipova E."/>
            <person name="Leigh N.D."/>
            <person name="Simon A."/>
            <person name="Yun M.H."/>
        </authorList>
    </citation>
    <scope>NUCLEOTIDE SEQUENCE</scope>
    <source>
        <strain evidence="1">20211129_DDA</strain>
        <tissue evidence="1">Liver</tissue>
    </source>
</reference>
<name>A0AAV7RZY8_PLEWA</name>
<dbReference type="EMBL" id="JANPWB010000009">
    <property type="protein sequence ID" value="KAJ1158339.1"/>
    <property type="molecule type" value="Genomic_DNA"/>
</dbReference>
<dbReference type="InterPro" id="IPR036691">
    <property type="entry name" value="Endo/exonu/phosph_ase_sf"/>
</dbReference>
<dbReference type="Gene3D" id="3.60.10.10">
    <property type="entry name" value="Endonuclease/exonuclease/phosphatase"/>
    <property type="match status" value="1"/>
</dbReference>
<evidence type="ECO:0000313" key="1">
    <source>
        <dbReference type="EMBL" id="KAJ1158339.1"/>
    </source>
</evidence>
<accession>A0AAV7RZY8</accession>
<dbReference type="SUPFAM" id="SSF56219">
    <property type="entry name" value="DNase I-like"/>
    <property type="match status" value="1"/>
</dbReference>
<keyword evidence="2" id="KW-1185">Reference proteome</keyword>
<protein>
    <submittedName>
        <fullName evidence="1">Uncharacterized protein</fullName>
    </submittedName>
</protein>
<evidence type="ECO:0000313" key="2">
    <source>
        <dbReference type="Proteomes" id="UP001066276"/>
    </source>
</evidence>
<organism evidence="1 2">
    <name type="scientific">Pleurodeles waltl</name>
    <name type="common">Iberian ribbed newt</name>
    <dbReference type="NCBI Taxonomy" id="8319"/>
    <lineage>
        <taxon>Eukaryota</taxon>
        <taxon>Metazoa</taxon>
        <taxon>Chordata</taxon>
        <taxon>Craniata</taxon>
        <taxon>Vertebrata</taxon>
        <taxon>Euteleostomi</taxon>
        <taxon>Amphibia</taxon>
        <taxon>Batrachia</taxon>
        <taxon>Caudata</taxon>
        <taxon>Salamandroidea</taxon>
        <taxon>Salamandridae</taxon>
        <taxon>Pleurodelinae</taxon>
        <taxon>Pleurodeles</taxon>
    </lineage>
</organism>
<sequence length="142" mass="16597">MSTKPHMTAKLRNIMRNLHFLDVWREMYPLSRVFSCYTPTHGAYSHLDQFLLAIDGSLDVCRVVYQARFLLDHTPLLLEYSMHIRRPAIALWRLRPDLLGNPEYKKDLQKVLVGYFHMNWGTAGTRGLEWEALKVDIRGGKP</sequence>
<proteinExistence type="predicted"/>